<protein>
    <recommendedName>
        <fullName evidence="2">EGF-like domain-containing protein</fullName>
    </recommendedName>
</protein>
<dbReference type="Gene3D" id="2.10.25.10">
    <property type="entry name" value="Laminin"/>
    <property type="match status" value="1"/>
</dbReference>
<gene>
    <name evidence="3" type="ORF">SVUK_LOCUS3192</name>
</gene>
<evidence type="ECO:0000313" key="3">
    <source>
        <dbReference type="EMBL" id="VDM68194.1"/>
    </source>
</evidence>
<keyword evidence="4" id="KW-1185">Reference proteome</keyword>
<dbReference type="SUPFAM" id="SSF49899">
    <property type="entry name" value="Concanavalin A-like lectins/glucanases"/>
    <property type="match status" value="1"/>
</dbReference>
<feature type="domain" description="EGF-like" evidence="2">
    <location>
        <begin position="74"/>
        <end position="85"/>
    </location>
</feature>
<sequence length="186" mass="20788">MNLDKDCKRLGAIELAIYLLMLLYHRANKFAFEGFVCICPPEYTGDRCQIRSSKCKGEDCNSGICVERDDTWQCVCPLNTSGLRCEIINESAVDALGFQQDTSFVSIPGPKNLDQLEASVKPHDVQNEHILLYLANDYDPKSNKHLSVSVVDGAIMYSYSDGKGVYHFVLSNKSFFLPSTDHCGVF</sequence>
<dbReference type="AlphaFoldDB" id="A0A3P7IRR5"/>
<dbReference type="InterPro" id="IPR009030">
    <property type="entry name" value="Growth_fac_rcpt_cys_sf"/>
</dbReference>
<evidence type="ECO:0000259" key="2">
    <source>
        <dbReference type="PROSITE" id="PS00022"/>
    </source>
</evidence>
<proteinExistence type="predicted"/>
<evidence type="ECO:0000256" key="1">
    <source>
        <dbReference type="ARBA" id="ARBA00023157"/>
    </source>
</evidence>
<dbReference type="EMBL" id="UYYB01008011">
    <property type="protein sequence ID" value="VDM68194.1"/>
    <property type="molecule type" value="Genomic_DNA"/>
</dbReference>
<keyword evidence="1" id="KW-1015">Disulfide bond</keyword>
<dbReference type="PROSITE" id="PS00022">
    <property type="entry name" value="EGF_1"/>
    <property type="match status" value="1"/>
</dbReference>
<accession>A0A3P7IRR5</accession>
<evidence type="ECO:0000313" key="4">
    <source>
        <dbReference type="Proteomes" id="UP000270094"/>
    </source>
</evidence>
<dbReference type="SUPFAM" id="SSF57184">
    <property type="entry name" value="Growth factor receptor domain"/>
    <property type="match status" value="1"/>
</dbReference>
<dbReference type="InterPro" id="IPR000742">
    <property type="entry name" value="EGF"/>
</dbReference>
<dbReference type="OrthoDB" id="430340at2759"/>
<dbReference type="InterPro" id="IPR013320">
    <property type="entry name" value="ConA-like_dom_sf"/>
</dbReference>
<dbReference type="Gene3D" id="2.60.120.200">
    <property type="match status" value="1"/>
</dbReference>
<dbReference type="Proteomes" id="UP000270094">
    <property type="component" value="Unassembled WGS sequence"/>
</dbReference>
<reference evidence="3 4" key="1">
    <citation type="submission" date="2018-11" db="EMBL/GenBank/DDBJ databases">
        <authorList>
            <consortium name="Pathogen Informatics"/>
        </authorList>
    </citation>
    <scope>NUCLEOTIDE SEQUENCE [LARGE SCALE GENOMIC DNA]</scope>
</reference>
<organism evidence="3 4">
    <name type="scientific">Strongylus vulgaris</name>
    <name type="common">Blood worm</name>
    <dbReference type="NCBI Taxonomy" id="40348"/>
    <lineage>
        <taxon>Eukaryota</taxon>
        <taxon>Metazoa</taxon>
        <taxon>Ecdysozoa</taxon>
        <taxon>Nematoda</taxon>
        <taxon>Chromadorea</taxon>
        <taxon>Rhabditida</taxon>
        <taxon>Rhabditina</taxon>
        <taxon>Rhabditomorpha</taxon>
        <taxon>Strongyloidea</taxon>
        <taxon>Strongylidae</taxon>
        <taxon>Strongylus</taxon>
    </lineage>
</organism>
<name>A0A3P7IRR5_STRVU</name>